<evidence type="ECO:0000313" key="3">
    <source>
        <dbReference type="Proteomes" id="UP001165082"/>
    </source>
</evidence>
<dbReference type="OrthoDB" id="194884at2759"/>
<keyword evidence="3" id="KW-1185">Reference proteome</keyword>
<gene>
    <name evidence="2" type="ORF">TrRE_jg4509</name>
</gene>
<proteinExistence type="predicted"/>
<feature type="region of interest" description="Disordered" evidence="1">
    <location>
        <begin position="176"/>
        <end position="243"/>
    </location>
</feature>
<dbReference type="Proteomes" id="UP001165082">
    <property type="component" value="Unassembled WGS sequence"/>
</dbReference>
<name>A0A9W7A351_9STRA</name>
<feature type="compositionally biased region" description="Basic and acidic residues" evidence="1">
    <location>
        <begin position="176"/>
        <end position="185"/>
    </location>
</feature>
<protein>
    <recommendedName>
        <fullName evidence="4">Alkaline ceramidase</fullName>
    </recommendedName>
</protein>
<sequence>MIITLLVAFGRFVERFGSVFMDQMRGMFTAEKFCLASLPRECQHWFSGLSGILYVLPMFSTSRRMTICGKSMWVAQAVLSCLADYVYVGLAHPVHGIDRHFATMNCLVILAIGAKSRLSYYLLASVVPLGVHLAARIAQQEKNWHLWVFLHGWWHITSTVLIYWFYNEEQVVHEESQKVHEESQKRGKLRKKEGSSQKDRRHTPRAMSTRSRSRGGGRKVVGPRTSPPPTNARTLSRKRRSVK</sequence>
<accession>A0A9W7A351</accession>
<dbReference type="EMBL" id="BRXZ01002395">
    <property type="protein sequence ID" value="GMH61119.1"/>
    <property type="molecule type" value="Genomic_DNA"/>
</dbReference>
<comment type="caution">
    <text evidence="2">The sequence shown here is derived from an EMBL/GenBank/DDBJ whole genome shotgun (WGS) entry which is preliminary data.</text>
</comment>
<reference evidence="2" key="1">
    <citation type="submission" date="2022-07" db="EMBL/GenBank/DDBJ databases">
        <title>Genome analysis of Parmales, a sister group of diatoms, reveals the evolutionary specialization of diatoms from phago-mixotrophs to photoautotrophs.</title>
        <authorList>
            <person name="Ban H."/>
            <person name="Sato S."/>
            <person name="Yoshikawa S."/>
            <person name="Kazumasa Y."/>
            <person name="Nakamura Y."/>
            <person name="Ichinomiya M."/>
            <person name="Saitoh K."/>
            <person name="Sato N."/>
            <person name="Blanc-Mathieu R."/>
            <person name="Endo H."/>
            <person name="Kuwata A."/>
            <person name="Ogata H."/>
        </authorList>
    </citation>
    <scope>NUCLEOTIDE SEQUENCE</scope>
</reference>
<evidence type="ECO:0008006" key="4">
    <source>
        <dbReference type="Google" id="ProtNLM"/>
    </source>
</evidence>
<evidence type="ECO:0000313" key="2">
    <source>
        <dbReference type="EMBL" id="GMH61119.1"/>
    </source>
</evidence>
<dbReference type="AlphaFoldDB" id="A0A9W7A351"/>
<organism evidence="2 3">
    <name type="scientific">Triparma retinervis</name>
    <dbReference type="NCBI Taxonomy" id="2557542"/>
    <lineage>
        <taxon>Eukaryota</taxon>
        <taxon>Sar</taxon>
        <taxon>Stramenopiles</taxon>
        <taxon>Ochrophyta</taxon>
        <taxon>Bolidophyceae</taxon>
        <taxon>Parmales</taxon>
        <taxon>Triparmaceae</taxon>
        <taxon>Triparma</taxon>
    </lineage>
</organism>
<evidence type="ECO:0000256" key="1">
    <source>
        <dbReference type="SAM" id="MobiDB-lite"/>
    </source>
</evidence>